<dbReference type="NCBIfam" id="TIGR02100">
    <property type="entry name" value="glgX_debranch"/>
    <property type="match status" value="1"/>
</dbReference>
<dbReference type="SUPFAM" id="SSF51445">
    <property type="entry name" value="(Trans)glycosidases"/>
    <property type="match status" value="1"/>
</dbReference>
<feature type="region of interest" description="Disordered" evidence="4">
    <location>
        <begin position="458"/>
        <end position="482"/>
    </location>
</feature>
<dbReference type="CDD" id="cd11326">
    <property type="entry name" value="AmyAc_Glg_debranch"/>
    <property type="match status" value="1"/>
</dbReference>
<evidence type="ECO:0000259" key="5">
    <source>
        <dbReference type="SMART" id="SM00642"/>
    </source>
</evidence>
<protein>
    <submittedName>
        <fullName evidence="6">Unannotated protein</fullName>
    </submittedName>
</protein>
<dbReference type="AlphaFoldDB" id="A0A6J6ICI7"/>
<dbReference type="SUPFAM" id="SSF81296">
    <property type="entry name" value="E set domains"/>
    <property type="match status" value="1"/>
</dbReference>
<keyword evidence="3" id="KW-0326">Glycosidase</keyword>
<evidence type="ECO:0000256" key="1">
    <source>
        <dbReference type="ARBA" id="ARBA00008061"/>
    </source>
</evidence>
<dbReference type="InterPro" id="IPR013783">
    <property type="entry name" value="Ig-like_fold"/>
</dbReference>
<name>A0A6J6ICI7_9ZZZZ</name>
<dbReference type="InterPro" id="IPR013780">
    <property type="entry name" value="Glyco_hydro_b"/>
</dbReference>
<organism evidence="6">
    <name type="scientific">freshwater metagenome</name>
    <dbReference type="NCBI Taxonomy" id="449393"/>
    <lineage>
        <taxon>unclassified sequences</taxon>
        <taxon>metagenomes</taxon>
        <taxon>ecological metagenomes</taxon>
    </lineage>
</organism>
<dbReference type="InterPro" id="IPR004193">
    <property type="entry name" value="Glyco_hydro_13_N"/>
</dbReference>
<accession>A0A6J6ICI7</accession>
<dbReference type="GO" id="GO:0005980">
    <property type="term" value="P:glycogen catabolic process"/>
    <property type="evidence" value="ECO:0007669"/>
    <property type="project" value="InterPro"/>
</dbReference>
<dbReference type="PANTHER" id="PTHR43002">
    <property type="entry name" value="GLYCOGEN DEBRANCHING ENZYME"/>
    <property type="match status" value="1"/>
</dbReference>
<evidence type="ECO:0000256" key="4">
    <source>
        <dbReference type="SAM" id="MobiDB-lite"/>
    </source>
</evidence>
<feature type="domain" description="Glycosyl hydrolase family 13 catalytic" evidence="5">
    <location>
        <begin position="132"/>
        <end position="558"/>
    </location>
</feature>
<dbReference type="GO" id="GO:0004135">
    <property type="term" value="F:amylo-alpha-1,6-glucosidase activity"/>
    <property type="evidence" value="ECO:0007669"/>
    <property type="project" value="InterPro"/>
</dbReference>
<dbReference type="CDD" id="cd02856">
    <property type="entry name" value="E_set_GDE_Isoamylase_N"/>
    <property type="match status" value="1"/>
</dbReference>
<dbReference type="SMART" id="SM00642">
    <property type="entry name" value="Aamy"/>
    <property type="match status" value="1"/>
</dbReference>
<dbReference type="Gene3D" id="2.60.40.1180">
    <property type="entry name" value="Golgi alpha-mannosidase II"/>
    <property type="match status" value="1"/>
</dbReference>
<comment type="similarity">
    <text evidence="1">Belongs to the glycosyl hydrolase 13 family.</text>
</comment>
<dbReference type="InterPro" id="IPR011837">
    <property type="entry name" value="Glycogen_debranch_GlgX"/>
</dbReference>
<sequence length="682" mass="76228">MSSPLHLDGPMGVSIEDGIGIIRVYSETATEIWLCLLSQENPREIEHEILLSRGESNIWHGSHANLLPGAKYAIRANGPDGPRNSFNDSLYLIDPYAKGVVRESAREYHCVVIDGSFDWQGVQKPNIPLDELVIYEAHARGLTRGNKDLPDDLRGTYAALGHQSTIAHLKKIGVNAVELLPIHSLISEPHLIKNGLINYWGYSTINFFTPHHRYATAASIQAGPEAILAELKTAIRELHRNGIEVILDVVYNHTAEGGGGGLTYSYRGLDNSNYYRQDDNGHYHDTTGCGNTLNFGNPHVIELVLQSLRYWSEELQVDGYRFDLATTLARNENNHFDPNHELLRRINEDPTFKDSKMIVEPWDVGLGGWQTGNFPDRFSEWNDSFRDNVRRFWLSDIAAARTSGNHWNGVAELATRLAGSRDIVDGPSGPIGGVNFITAHDGFCLKDLVSYNVKHNNANGESNRDGANHNSSFNHGHEGEGATEEIRIQRRKAARNLLATLLFSPGIPMVTSGDERGKTQNGNNNAYCQDNVMTWLNWDLSRQQLDLEDTFSYLTRLRRENPVLRPKNFSDFNEANEAHDLMKWYNSAGHIMSEDDWHNQECRTISRFSKKDLGNGEFNALLLVVHGSEIATEVNLPTPDGISRYELLWNSAHESPLASGEIYEIGSTIGLSGASVQLLRAL</sequence>
<dbReference type="InterPro" id="IPR044505">
    <property type="entry name" value="GlgX_Isoamylase_N_E_set"/>
</dbReference>
<evidence type="ECO:0000313" key="6">
    <source>
        <dbReference type="EMBL" id="CAB4621919.1"/>
    </source>
</evidence>
<reference evidence="6" key="1">
    <citation type="submission" date="2020-05" db="EMBL/GenBank/DDBJ databases">
        <authorList>
            <person name="Chiriac C."/>
            <person name="Salcher M."/>
            <person name="Ghai R."/>
            <person name="Kavagutti S V."/>
        </authorList>
    </citation>
    <scope>NUCLEOTIDE SEQUENCE</scope>
</reference>
<dbReference type="Gene3D" id="3.20.20.80">
    <property type="entry name" value="Glycosidases"/>
    <property type="match status" value="1"/>
</dbReference>
<proteinExistence type="inferred from homology"/>
<dbReference type="InterPro" id="IPR017853">
    <property type="entry name" value="GH"/>
</dbReference>
<dbReference type="InterPro" id="IPR014756">
    <property type="entry name" value="Ig_E-set"/>
</dbReference>
<dbReference type="SUPFAM" id="SSF51011">
    <property type="entry name" value="Glycosyl hydrolase domain"/>
    <property type="match status" value="1"/>
</dbReference>
<evidence type="ECO:0000256" key="2">
    <source>
        <dbReference type="ARBA" id="ARBA00022801"/>
    </source>
</evidence>
<dbReference type="Pfam" id="PF02922">
    <property type="entry name" value="CBM_48"/>
    <property type="match status" value="1"/>
</dbReference>
<keyword evidence="2" id="KW-0378">Hydrolase</keyword>
<dbReference type="InterPro" id="IPR006047">
    <property type="entry name" value="GH13_cat_dom"/>
</dbReference>
<dbReference type="EMBL" id="CAEZVD010000054">
    <property type="protein sequence ID" value="CAB4621919.1"/>
    <property type="molecule type" value="Genomic_DNA"/>
</dbReference>
<evidence type="ECO:0000256" key="3">
    <source>
        <dbReference type="ARBA" id="ARBA00023295"/>
    </source>
</evidence>
<gene>
    <name evidence="6" type="ORF">UFOPK1909_00622</name>
</gene>
<dbReference type="Gene3D" id="2.60.40.10">
    <property type="entry name" value="Immunoglobulins"/>
    <property type="match status" value="1"/>
</dbReference>